<feature type="transmembrane region" description="Helical" evidence="1">
    <location>
        <begin position="12"/>
        <end position="30"/>
    </location>
</feature>
<organism evidence="2">
    <name type="scientific">Arundo donax</name>
    <name type="common">Giant reed</name>
    <name type="synonym">Donax arundinaceus</name>
    <dbReference type="NCBI Taxonomy" id="35708"/>
    <lineage>
        <taxon>Eukaryota</taxon>
        <taxon>Viridiplantae</taxon>
        <taxon>Streptophyta</taxon>
        <taxon>Embryophyta</taxon>
        <taxon>Tracheophyta</taxon>
        <taxon>Spermatophyta</taxon>
        <taxon>Magnoliopsida</taxon>
        <taxon>Liliopsida</taxon>
        <taxon>Poales</taxon>
        <taxon>Poaceae</taxon>
        <taxon>PACMAD clade</taxon>
        <taxon>Arundinoideae</taxon>
        <taxon>Arundineae</taxon>
        <taxon>Arundo</taxon>
    </lineage>
</organism>
<evidence type="ECO:0000313" key="2">
    <source>
        <dbReference type="EMBL" id="JAD59400.1"/>
    </source>
</evidence>
<sequence>MVSCGCQVNLKLAPYALLLCTTCLSAINIMQRLQPLSASCLHS</sequence>
<evidence type="ECO:0000256" key="1">
    <source>
        <dbReference type="SAM" id="Phobius"/>
    </source>
</evidence>
<reference evidence="2" key="2">
    <citation type="journal article" date="2015" name="Data Brief">
        <title>Shoot transcriptome of the giant reed, Arundo donax.</title>
        <authorList>
            <person name="Barrero R.A."/>
            <person name="Guerrero F.D."/>
            <person name="Moolhuijzen P."/>
            <person name="Goolsby J.A."/>
            <person name="Tidwell J."/>
            <person name="Bellgard S.E."/>
            <person name="Bellgard M.I."/>
        </authorList>
    </citation>
    <scope>NUCLEOTIDE SEQUENCE</scope>
    <source>
        <tissue evidence="2">Shoot tissue taken approximately 20 cm above the soil surface</tissue>
    </source>
</reference>
<dbReference type="EMBL" id="GBRH01238495">
    <property type="protein sequence ID" value="JAD59400.1"/>
    <property type="molecule type" value="Transcribed_RNA"/>
</dbReference>
<protein>
    <submittedName>
        <fullName evidence="2">Uncharacterized protein</fullName>
    </submittedName>
</protein>
<accession>A0A0A9BDS8</accession>
<reference evidence="2" key="1">
    <citation type="submission" date="2014-09" db="EMBL/GenBank/DDBJ databases">
        <authorList>
            <person name="Magalhaes I.L.F."/>
            <person name="Oliveira U."/>
            <person name="Santos F.R."/>
            <person name="Vidigal T.H.D.A."/>
            <person name="Brescovit A.D."/>
            <person name="Santos A.J."/>
        </authorList>
    </citation>
    <scope>NUCLEOTIDE SEQUENCE</scope>
    <source>
        <tissue evidence="2">Shoot tissue taken approximately 20 cm above the soil surface</tissue>
    </source>
</reference>
<name>A0A0A9BDS8_ARUDO</name>
<keyword evidence="1" id="KW-0812">Transmembrane</keyword>
<keyword evidence="1" id="KW-1133">Transmembrane helix</keyword>
<dbReference type="AlphaFoldDB" id="A0A0A9BDS8"/>
<proteinExistence type="predicted"/>
<keyword evidence="1" id="KW-0472">Membrane</keyword>